<keyword evidence="2" id="KW-1185">Reference proteome</keyword>
<dbReference type="AlphaFoldDB" id="A0AAW1I9Z5"/>
<dbReference type="EMBL" id="JASPKY010000718">
    <property type="protein sequence ID" value="KAK9686269.1"/>
    <property type="molecule type" value="Genomic_DNA"/>
</dbReference>
<gene>
    <name evidence="1" type="ORF">QE152_g37316</name>
</gene>
<evidence type="ECO:0000313" key="2">
    <source>
        <dbReference type="Proteomes" id="UP001458880"/>
    </source>
</evidence>
<organism evidence="1 2">
    <name type="scientific">Popillia japonica</name>
    <name type="common">Japanese beetle</name>
    <dbReference type="NCBI Taxonomy" id="7064"/>
    <lineage>
        <taxon>Eukaryota</taxon>
        <taxon>Metazoa</taxon>
        <taxon>Ecdysozoa</taxon>
        <taxon>Arthropoda</taxon>
        <taxon>Hexapoda</taxon>
        <taxon>Insecta</taxon>
        <taxon>Pterygota</taxon>
        <taxon>Neoptera</taxon>
        <taxon>Endopterygota</taxon>
        <taxon>Coleoptera</taxon>
        <taxon>Polyphaga</taxon>
        <taxon>Scarabaeiformia</taxon>
        <taxon>Scarabaeidae</taxon>
        <taxon>Rutelinae</taxon>
        <taxon>Popillia</taxon>
    </lineage>
</organism>
<dbReference type="Proteomes" id="UP001458880">
    <property type="component" value="Unassembled WGS sequence"/>
</dbReference>
<sequence length="94" mass="10566">MSMSSNGIGSSMIFSSTKNSLRLLNMYVPSSTQFDDGELQFYKVCVNKKFLCLLSGAIIEAAEKFVQCDRKKIEMAIQTFMKRSGERLKSKGHV</sequence>
<protein>
    <submittedName>
        <fullName evidence="1">Uncharacterized protein</fullName>
    </submittedName>
</protein>
<evidence type="ECO:0000313" key="1">
    <source>
        <dbReference type="EMBL" id="KAK9686269.1"/>
    </source>
</evidence>
<proteinExistence type="predicted"/>
<accession>A0AAW1I9Z5</accession>
<name>A0AAW1I9Z5_POPJA</name>
<reference evidence="1 2" key="1">
    <citation type="journal article" date="2024" name="BMC Genomics">
        <title>De novo assembly and annotation of Popillia japonica's genome with initial clues to its potential as an invasive pest.</title>
        <authorList>
            <person name="Cucini C."/>
            <person name="Boschi S."/>
            <person name="Funari R."/>
            <person name="Cardaioli E."/>
            <person name="Iannotti N."/>
            <person name="Marturano G."/>
            <person name="Paoli F."/>
            <person name="Bruttini M."/>
            <person name="Carapelli A."/>
            <person name="Frati F."/>
            <person name="Nardi F."/>
        </authorList>
    </citation>
    <scope>NUCLEOTIDE SEQUENCE [LARGE SCALE GENOMIC DNA]</scope>
    <source>
        <strain evidence="1">DMR45628</strain>
    </source>
</reference>
<comment type="caution">
    <text evidence="1">The sequence shown here is derived from an EMBL/GenBank/DDBJ whole genome shotgun (WGS) entry which is preliminary data.</text>
</comment>